<sequence>MRKGQKLSRGRISSVVRASVFPRFRASYSLCCSLLLTYQSRAITHTLRTRVLQRHLFISVSLADDHPSAETMYKTNGDKWITRSDRDIVPVSTVQGYVQKGFFYKCLLKDISKDVDDFGLLHKPTRMALATRIQMSNLPPLLLPAVAEEYVRARISYVADSNRLFVQLENNARTIIKINEAVRNLAKQKHKPLCNPECGTVIAALYSPDRSYYRASVCSKAGIDSVLVFYIDYGNMASIDINDAFVLEDAYLLSIPPQAVQLIIEDVTRPRLTLEQIKNLLTDQTADAQINSVSGNGESFVAKLFVKDEKNRIVNLTEVILGERPAPTLPIPKPVNTDSFWSAKNESVEYTCQNKNWKRAYESNCKAGNFSNNFRSNSGPNFNDYSGENAARTGDRTYRNYGEAGQYSTYRRSGFAKDERDNERFMRSSNYTGSSRSSSSRTKGRNGDTSFRSGFAESRGSRHISERRNHSPRPFLDRNINIDDTSADESGWKSGDWVMASDTNVAKNELECFLNDDFKKKVHTKKNMQNWSVNEGAWEVNNASCKLVNNGDQIEISKNATVNSGHDVFIDAGNCKSADSYTESAESSEISPTNASEVAVSFDLKVGAEEADGAKTIANKDLSNNKKELSSVVLNRIEPSNLDEIKFGDTVDGLLSDNLEEPDPLSFFVQLNRDKNNIEHLMLSDTELPVNLPNLSSFEISQACVALFMGDYYRAEIIGEENNKKKILFVDYGNVEYMDASMLYVINNSLPQQFYTSRRMAFHCRLHGVMPVAYKHTFDPDARRLFSELIADQKLLICFLQQSVKGIYEVTIMLSNGRIVSDILISRGFAVPFKWGIGPSFPLYETLHILRSDEFDHVHPVFTVQLSDSLSQLERLNNEYVDSKKIMEAPQIGDVVISYFEESPYRAEIIAIEIDNGNTVYRVHYVDYGNESICSKEELFELDRDQQPDEIIYTPRQGFRCLIDGVRPLNCKAEWSEEVQKCIDNLLAPSASFEAVAGSPSVDGVYPIRIMVLKNQLNEESDIGNGETDDANDKVELASWLISKGYAEMQNIWRDYPVKNLLSDGEHEYEMFITEVDGQIIRARPYVFVEQYNKMKKALANIEAVPLLSDAATGLISLNNENKRAMLISSTNNETSTKYLLVDEGISIERTSIQFSGTDKLCDSDGFLVRTCHRLSVQLRLTDILLDKKSKEMIMSSATSGPAKVILVEYSGDNCYQITDILFSDGTTLLEKLKETIVEKESPDLVTSNFEEAGRSLNEDKKAADSRLLINEAERIECGEILIANEDPNWTPEPSEMSNGIFDGMHEEETVQINVISLFLLSIEQFLFPMCLPELGEDDSDEYDVCCGALHSYVASVFFCIIDFWSTCSMFFLIAFFHYHDDPLTWPVVVPLFVLYISFVSYLSGPVGLYIGHRLLIALYYYRIAVMFLFALIWMVINSGERKTILDIVLTVLWFLTAFTYFFGWYVHRRTHKFFSTRWVGYDDGDLVFAAKLRARGLPVITYNIREYFASINLERQHKQEFAAAKQNGEETKDEVGKKEEIRPLQIHGRKRLTI</sequence>
<evidence type="ECO:0000256" key="2">
    <source>
        <dbReference type="SAM" id="Phobius"/>
    </source>
</evidence>
<gene>
    <name evidence="4" type="primary">Bm10348</name>
    <name evidence="4" type="ORF">BM_Bm10348</name>
</gene>
<keyword evidence="2" id="KW-0472">Membrane</keyword>
<reference evidence="4" key="1">
    <citation type="journal article" date="2007" name="Science">
        <title>Draft genome of the filarial nematode parasite Brugia malayi.</title>
        <authorList>
            <person name="Ghedin E."/>
            <person name="Wang S."/>
            <person name="Spiro D."/>
            <person name="Caler E."/>
            <person name="Zhao Q."/>
            <person name="Crabtree J."/>
            <person name="Allen J.E."/>
            <person name="Delcher A.L."/>
            <person name="Guiliano D.B."/>
            <person name="Miranda-Saavedra D."/>
            <person name="Angiuoli S.V."/>
            <person name="Creasy T."/>
            <person name="Amedeo P."/>
            <person name="Haas B."/>
            <person name="El-Sayed N.M."/>
            <person name="Wortman J.R."/>
            <person name="Feldblyum T."/>
            <person name="Tallon L."/>
            <person name="Schatz M."/>
            <person name="Shumway M."/>
            <person name="Koo H."/>
            <person name="Salzberg S.L."/>
            <person name="Schobel S."/>
            <person name="Pertea M."/>
            <person name="Pop M."/>
            <person name="White O."/>
            <person name="Barton G.J."/>
            <person name="Carlow C.K."/>
            <person name="Crawford M.J."/>
            <person name="Daub J."/>
            <person name="Dimmic M.W."/>
            <person name="Estes C.F."/>
            <person name="Foster J.M."/>
            <person name="Ganatra M."/>
            <person name="Gregory W.F."/>
            <person name="Johnson N.M."/>
            <person name="Jin J."/>
            <person name="Komuniecki R."/>
            <person name="Korf I."/>
            <person name="Kumar S."/>
            <person name="Laney S."/>
            <person name="Li B.W."/>
            <person name="Li W."/>
            <person name="Lindblom T.H."/>
            <person name="Lustigman S."/>
            <person name="Ma D."/>
            <person name="Maina C.V."/>
            <person name="Martin D.M."/>
            <person name="McCarter J.P."/>
            <person name="McReynolds L."/>
            <person name="Mitreva M."/>
            <person name="Nutman T.B."/>
            <person name="Parkinson J."/>
            <person name="Peregrin-Alvarez J.M."/>
            <person name="Poole C."/>
            <person name="Ren Q."/>
            <person name="Saunders L."/>
            <person name="Sluder A.E."/>
            <person name="Smith K."/>
            <person name="Stanke M."/>
            <person name="Unnasch T.R."/>
            <person name="Ware J."/>
            <person name="Wei A.D."/>
            <person name="Weil G."/>
            <person name="Williams D.J."/>
            <person name="Zhang Y."/>
            <person name="Williams S.A."/>
            <person name="Fraser-Liggett C."/>
            <person name="Slatko B."/>
            <person name="Blaxter M.L."/>
            <person name="Scott A.L."/>
        </authorList>
    </citation>
    <scope>NUCLEOTIDE SEQUENCE</scope>
    <source>
        <strain evidence="4">FR3</strain>
    </source>
</reference>
<evidence type="ECO:0000313" key="4">
    <source>
        <dbReference type="EMBL" id="CDP97706.1"/>
    </source>
</evidence>
<feature type="compositionally biased region" description="Low complexity" evidence="1">
    <location>
        <begin position="427"/>
        <end position="441"/>
    </location>
</feature>
<name>A0A1I9G0U2_BRUMA</name>
<dbReference type="EMBL" id="LN856988">
    <property type="protein sequence ID" value="CDP97706.1"/>
    <property type="molecule type" value="Genomic_DNA"/>
</dbReference>
<proteinExistence type="predicted"/>
<evidence type="ECO:0000259" key="3">
    <source>
        <dbReference type="PROSITE" id="PS50304"/>
    </source>
</evidence>
<dbReference type="PROSITE" id="PS50304">
    <property type="entry name" value="TUDOR"/>
    <property type="match status" value="3"/>
</dbReference>
<feature type="domain" description="Tudor" evidence="3">
    <location>
        <begin position="889"/>
        <end position="949"/>
    </location>
</feature>
<dbReference type="SUPFAM" id="SSF50199">
    <property type="entry name" value="Staphylococcal nuclease"/>
    <property type="match status" value="1"/>
</dbReference>
<accession>A0A1I9G0U2</accession>
<dbReference type="InterPro" id="IPR002999">
    <property type="entry name" value="Tudor"/>
</dbReference>
<protein>
    <submittedName>
        <fullName evidence="4">Bm10348, isoform b</fullName>
    </submittedName>
</protein>
<feature type="region of interest" description="Disordered" evidence="1">
    <location>
        <begin position="376"/>
        <end position="484"/>
    </location>
</feature>
<feature type="domain" description="Tudor" evidence="3">
    <location>
        <begin position="697"/>
        <end position="753"/>
    </location>
</feature>
<feature type="domain" description="Tudor" evidence="3">
    <location>
        <begin position="195"/>
        <end position="254"/>
    </location>
</feature>
<keyword evidence="2" id="KW-1133">Transmembrane helix</keyword>
<feature type="transmembrane region" description="Helical" evidence="2">
    <location>
        <begin position="1444"/>
        <end position="1467"/>
    </location>
</feature>
<reference evidence="4" key="2">
    <citation type="submission" date="2012-12" db="EMBL/GenBank/DDBJ databases">
        <authorList>
            <consortium name="WormBase Consortium"/>
            <person name="Ghedin E."/>
            <person name="Paulini M."/>
        </authorList>
    </citation>
    <scope>NUCLEOTIDE SEQUENCE</scope>
    <source>
        <strain evidence="4">FR3</strain>
    </source>
</reference>
<keyword evidence="2" id="KW-0812">Transmembrane</keyword>
<dbReference type="InterPro" id="IPR035437">
    <property type="entry name" value="SNase_OB-fold_sf"/>
</dbReference>
<dbReference type="SMART" id="SM00333">
    <property type="entry name" value="TUDOR"/>
    <property type="match status" value="3"/>
</dbReference>
<feature type="compositionally biased region" description="Basic and acidic residues" evidence="1">
    <location>
        <begin position="459"/>
        <end position="469"/>
    </location>
</feature>
<dbReference type="OMA" id="FYTSRRM"/>
<dbReference type="Pfam" id="PF00567">
    <property type="entry name" value="TUDOR"/>
    <property type="match status" value="3"/>
</dbReference>
<feature type="transmembrane region" description="Helical" evidence="2">
    <location>
        <begin position="1415"/>
        <end position="1437"/>
    </location>
</feature>
<dbReference type="GO" id="GO:0005737">
    <property type="term" value="C:cytoplasm"/>
    <property type="evidence" value="ECO:0007669"/>
    <property type="project" value="UniProtKB-ARBA"/>
</dbReference>
<feature type="compositionally biased region" description="Basic and acidic residues" evidence="1">
    <location>
        <begin position="415"/>
        <end position="426"/>
    </location>
</feature>
<dbReference type="InterPro" id="IPR050621">
    <property type="entry name" value="Tudor_domain_containing"/>
</dbReference>
<dbReference type="SUPFAM" id="SSF63748">
    <property type="entry name" value="Tudor/PWWP/MBT"/>
    <property type="match status" value="3"/>
</dbReference>
<evidence type="ECO:0000256" key="1">
    <source>
        <dbReference type="SAM" id="MobiDB-lite"/>
    </source>
</evidence>
<dbReference type="PANTHER" id="PTHR22948">
    <property type="entry name" value="TUDOR DOMAIN CONTAINING PROTEIN"/>
    <property type="match status" value="1"/>
</dbReference>
<dbReference type="Gene3D" id="2.30.30.140">
    <property type="match status" value="3"/>
</dbReference>
<organism evidence="4">
    <name type="scientific">Brugia malayi</name>
    <name type="common">Filarial nematode worm</name>
    <dbReference type="NCBI Taxonomy" id="6279"/>
    <lineage>
        <taxon>Eukaryota</taxon>
        <taxon>Metazoa</taxon>
        <taxon>Ecdysozoa</taxon>
        <taxon>Nematoda</taxon>
        <taxon>Chromadorea</taxon>
        <taxon>Rhabditida</taxon>
        <taxon>Spirurina</taxon>
        <taxon>Spiruromorpha</taxon>
        <taxon>Filarioidea</taxon>
        <taxon>Onchocercidae</taxon>
        <taxon>Brugia</taxon>
    </lineage>
</organism>
<dbReference type="Gene3D" id="2.40.50.90">
    <property type="match status" value="1"/>
</dbReference>
<feature type="transmembrane region" description="Helical" evidence="2">
    <location>
        <begin position="1384"/>
        <end position="1403"/>
    </location>
</feature>
<dbReference type="PANTHER" id="PTHR22948:SF72">
    <property type="entry name" value="TUDOR DOMAIN-CONTAINING PROTEIN"/>
    <property type="match status" value="1"/>
</dbReference>
<feature type="transmembrane region" description="Helical" evidence="2">
    <location>
        <begin position="1353"/>
        <end position="1377"/>
    </location>
</feature>